<keyword evidence="5 8" id="KW-0460">Magnesium</keyword>
<keyword evidence="3 8" id="KW-0479">Metal-binding</keyword>
<proteinExistence type="inferred from homology"/>
<comment type="cofactor">
    <cofactor evidence="8">
        <name>Mg(2+)</name>
        <dbReference type="ChEBI" id="CHEBI:18420"/>
    </cofactor>
</comment>
<keyword evidence="6 8" id="KW-0443">Lipid metabolism</keyword>
<comment type="caution">
    <text evidence="10">The sequence shown here is derived from an EMBL/GenBank/DDBJ whole genome shotgun (WGS) entry which is preliminary data.</text>
</comment>
<dbReference type="InterPro" id="IPR037143">
    <property type="entry name" value="4-PPantetheinyl_Trfase_dom_sf"/>
</dbReference>
<keyword evidence="7 8" id="KW-0275">Fatty acid biosynthesis</keyword>
<protein>
    <recommendedName>
        <fullName evidence="8">Holo-[acyl-carrier-protein] synthase</fullName>
        <shortName evidence="8">Holo-ACP synthase</shortName>
        <ecNumber evidence="8">2.7.8.7</ecNumber>
    </recommendedName>
    <alternativeName>
        <fullName evidence="8">4'-phosphopantetheinyl transferase AcpS</fullName>
    </alternativeName>
</protein>
<accession>A0ABW8Q2H7</accession>
<dbReference type="InterPro" id="IPR002582">
    <property type="entry name" value="ACPS"/>
</dbReference>
<dbReference type="NCBIfam" id="TIGR00516">
    <property type="entry name" value="acpS"/>
    <property type="match status" value="1"/>
</dbReference>
<dbReference type="EMBL" id="JBJGEB010000003">
    <property type="protein sequence ID" value="MFK7641760.1"/>
    <property type="molecule type" value="Genomic_DNA"/>
</dbReference>
<reference evidence="10 11" key="1">
    <citation type="submission" date="2024-11" db="EMBL/GenBank/DDBJ databases">
        <authorList>
            <person name="Mikucki A.G."/>
            <person name="Kahler C.M."/>
        </authorList>
    </citation>
    <scope>NUCLEOTIDE SEQUENCE [LARGE SCALE GENOMIC DNA]</scope>
    <source>
        <strain evidence="10 11">EXNM717</strain>
    </source>
</reference>
<comment type="catalytic activity">
    <reaction evidence="8">
        <text>apo-[ACP] + CoA = holo-[ACP] + adenosine 3',5'-bisphosphate + H(+)</text>
        <dbReference type="Rhea" id="RHEA:12068"/>
        <dbReference type="Rhea" id="RHEA-COMP:9685"/>
        <dbReference type="Rhea" id="RHEA-COMP:9690"/>
        <dbReference type="ChEBI" id="CHEBI:15378"/>
        <dbReference type="ChEBI" id="CHEBI:29999"/>
        <dbReference type="ChEBI" id="CHEBI:57287"/>
        <dbReference type="ChEBI" id="CHEBI:58343"/>
        <dbReference type="ChEBI" id="CHEBI:64479"/>
        <dbReference type="EC" id="2.7.8.7"/>
    </reaction>
</comment>
<gene>
    <name evidence="8 10" type="primary">acpS</name>
    <name evidence="10" type="ORF">ACI43T_04505</name>
</gene>
<dbReference type="SUPFAM" id="SSF56214">
    <property type="entry name" value="4'-phosphopantetheinyl transferase"/>
    <property type="match status" value="1"/>
</dbReference>
<dbReference type="Gene3D" id="3.90.470.20">
    <property type="entry name" value="4'-phosphopantetheinyl transferase domain"/>
    <property type="match status" value="1"/>
</dbReference>
<dbReference type="Pfam" id="PF01648">
    <property type="entry name" value="ACPS"/>
    <property type="match status" value="1"/>
</dbReference>
<organism evidence="10 11">
    <name type="scientific">Neisseria oralis</name>
    <dbReference type="NCBI Taxonomy" id="1107316"/>
    <lineage>
        <taxon>Bacteria</taxon>
        <taxon>Pseudomonadati</taxon>
        <taxon>Pseudomonadota</taxon>
        <taxon>Betaproteobacteria</taxon>
        <taxon>Neisseriales</taxon>
        <taxon>Neisseriaceae</taxon>
        <taxon>Neisseria</taxon>
    </lineage>
</organism>
<feature type="binding site" evidence="8">
    <location>
        <position position="57"/>
    </location>
    <ligand>
        <name>Mg(2+)</name>
        <dbReference type="ChEBI" id="CHEBI:18420"/>
    </ligand>
</feature>
<feature type="binding site" evidence="8">
    <location>
        <position position="8"/>
    </location>
    <ligand>
        <name>Mg(2+)</name>
        <dbReference type="ChEBI" id="CHEBI:18420"/>
    </ligand>
</feature>
<dbReference type="InterPro" id="IPR004568">
    <property type="entry name" value="Ppantetheine-prot_Trfase_dom"/>
</dbReference>
<evidence type="ECO:0000256" key="2">
    <source>
        <dbReference type="ARBA" id="ARBA00022679"/>
    </source>
</evidence>
<comment type="similarity">
    <text evidence="8">Belongs to the P-Pant transferase superfamily. AcpS family.</text>
</comment>
<dbReference type="EC" id="2.7.8.7" evidence="8"/>
<dbReference type="RefSeq" id="WP_009174583.1">
    <property type="nucleotide sequence ID" value="NZ_JBJGEB010000003.1"/>
</dbReference>
<evidence type="ECO:0000313" key="11">
    <source>
        <dbReference type="Proteomes" id="UP001621964"/>
    </source>
</evidence>
<dbReference type="Proteomes" id="UP001621964">
    <property type="component" value="Unassembled WGS sequence"/>
</dbReference>
<evidence type="ECO:0000256" key="8">
    <source>
        <dbReference type="HAMAP-Rule" id="MF_00101"/>
    </source>
</evidence>
<evidence type="ECO:0000256" key="3">
    <source>
        <dbReference type="ARBA" id="ARBA00022723"/>
    </source>
</evidence>
<evidence type="ECO:0000256" key="5">
    <source>
        <dbReference type="ARBA" id="ARBA00022842"/>
    </source>
</evidence>
<evidence type="ECO:0000259" key="9">
    <source>
        <dbReference type="Pfam" id="PF01648"/>
    </source>
</evidence>
<evidence type="ECO:0000256" key="6">
    <source>
        <dbReference type="ARBA" id="ARBA00023098"/>
    </source>
</evidence>
<comment type="function">
    <text evidence="8">Transfers the 4'-phosphopantetheine moiety from coenzyme A to a Ser of acyl-carrier-protein.</text>
</comment>
<feature type="domain" description="4'-phosphopantetheinyl transferase" evidence="9">
    <location>
        <begin position="4"/>
        <end position="104"/>
    </location>
</feature>
<sequence>MIYGVGTDLVSLKRIVRLNKKFGMSFAERILSPEELLEFPQVGKPINYLAKRFAAKEAFAKAVGTGIRGAVTFRNVGVGHDALGKPEFFYAAPLAQWLKEQGIARVHLSMSDEEDTVSAFAVAEREAV</sequence>
<dbReference type="HAMAP" id="MF_00101">
    <property type="entry name" value="AcpS"/>
    <property type="match status" value="1"/>
</dbReference>
<dbReference type="GO" id="GO:0008897">
    <property type="term" value="F:holo-[acyl-carrier-protein] synthase activity"/>
    <property type="evidence" value="ECO:0007669"/>
    <property type="project" value="UniProtKB-EC"/>
</dbReference>
<evidence type="ECO:0000256" key="7">
    <source>
        <dbReference type="ARBA" id="ARBA00023160"/>
    </source>
</evidence>
<keyword evidence="8" id="KW-0963">Cytoplasm</keyword>
<keyword evidence="2 8" id="KW-0808">Transferase</keyword>
<keyword evidence="1 8" id="KW-0444">Lipid biosynthesis</keyword>
<evidence type="ECO:0000256" key="1">
    <source>
        <dbReference type="ARBA" id="ARBA00022516"/>
    </source>
</evidence>
<dbReference type="NCBIfam" id="TIGR00556">
    <property type="entry name" value="pantethn_trn"/>
    <property type="match status" value="1"/>
</dbReference>
<keyword evidence="4 8" id="KW-0276">Fatty acid metabolism</keyword>
<keyword evidence="11" id="KW-1185">Reference proteome</keyword>
<name>A0ABW8Q2H7_9NEIS</name>
<dbReference type="InterPro" id="IPR008278">
    <property type="entry name" value="4-PPantetheinyl_Trfase_dom"/>
</dbReference>
<evidence type="ECO:0000313" key="10">
    <source>
        <dbReference type="EMBL" id="MFK7641760.1"/>
    </source>
</evidence>
<evidence type="ECO:0000256" key="4">
    <source>
        <dbReference type="ARBA" id="ARBA00022832"/>
    </source>
</evidence>
<comment type="subcellular location">
    <subcellularLocation>
        <location evidence="8">Cytoplasm</location>
    </subcellularLocation>
</comment>